<evidence type="ECO:0000256" key="8">
    <source>
        <dbReference type="ARBA" id="ARBA00022692"/>
    </source>
</evidence>
<dbReference type="EMBL" id="JAIWYP010000001">
    <property type="protein sequence ID" value="KAH3891874.1"/>
    <property type="molecule type" value="Genomic_DNA"/>
</dbReference>
<evidence type="ECO:0000256" key="34">
    <source>
        <dbReference type="RuleBase" id="RU361177"/>
    </source>
</evidence>
<evidence type="ECO:0000256" key="27">
    <source>
        <dbReference type="ARBA" id="ARBA00048088"/>
    </source>
</evidence>
<evidence type="ECO:0000256" key="7">
    <source>
        <dbReference type="ARBA" id="ARBA00022630"/>
    </source>
</evidence>
<evidence type="ECO:0000256" key="30">
    <source>
        <dbReference type="ARBA" id="ARBA00048990"/>
    </source>
</evidence>
<dbReference type="OrthoDB" id="66881at2759"/>
<comment type="catalytic activity">
    <reaction evidence="29">
        <text>(2E)-geranial + NADPH + O2 + H(+) = (1E)-2,6-dimethylhepta-1,5-dien-1-yl formate + NADP(+) + H2O</text>
        <dbReference type="Rhea" id="RHEA:54860"/>
        <dbReference type="ChEBI" id="CHEBI:15377"/>
        <dbReference type="ChEBI" id="CHEBI:15378"/>
        <dbReference type="ChEBI" id="CHEBI:15379"/>
        <dbReference type="ChEBI" id="CHEBI:16980"/>
        <dbReference type="ChEBI" id="CHEBI:57783"/>
        <dbReference type="ChEBI" id="CHEBI:58349"/>
        <dbReference type="ChEBI" id="CHEBI:138375"/>
    </reaction>
    <physiologicalReaction direction="left-to-right" evidence="29">
        <dbReference type="Rhea" id="RHEA:54861"/>
    </physiologicalReaction>
</comment>
<evidence type="ECO:0000256" key="12">
    <source>
        <dbReference type="ARBA" id="ARBA00022857"/>
    </source>
</evidence>
<evidence type="ECO:0000256" key="28">
    <source>
        <dbReference type="ARBA" id="ARBA00048459"/>
    </source>
</evidence>
<evidence type="ECO:0000256" key="32">
    <source>
        <dbReference type="ARBA" id="ARBA00049475"/>
    </source>
</evidence>
<keyword evidence="5" id="KW-0488">Methylation</keyword>
<evidence type="ECO:0000256" key="22">
    <source>
        <dbReference type="ARBA" id="ARBA00047574"/>
    </source>
</evidence>
<comment type="catalytic activity">
    <reaction evidence="22">
        <text>heptan-2-one + NADPH + O2 + H(+) = pentyl acetate + NADP(+) + H2O</text>
        <dbReference type="Rhea" id="RHEA:54836"/>
        <dbReference type="ChEBI" id="CHEBI:5672"/>
        <dbReference type="ChEBI" id="CHEBI:15377"/>
        <dbReference type="ChEBI" id="CHEBI:15378"/>
        <dbReference type="ChEBI" id="CHEBI:15379"/>
        <dbReference type="ChEBI" id="CHEBI:57783"/>
        <dbReference type="ChEBI" id="CHEBI:58349"/>
        <dbReference type="ChEBI" id="CHEBI:87362"/>
    </reaction>
    <physiologicalReaction direction="left-to-right" evidence="22">
        <dbReference type="Rhea" id="RHEA:54837"/>
    </physiologicalReaction>
</comment>
<comment type="function">
    <text evidence="18">Acts as a Baeyer-Villiger monooxygenase on a broad range of substrates. Catalyzes the insertion of an oxygen atom into a carbon-carbon bond adjacent to a carbonyl, which converts ketones to esters. Active on diverse carbonyl compounds, whereas soft nucleophiles are mostly non- or poorly reactive. In contrast with other forms of FMO it is non- or poorly active on 'classical' substrates such as drugs, pesticides, and dietary components containing soft nucleophilic heteroatoms. Able to oxidize drug molecules bearing a carbonyl group on an aliphatic chain, such as nabumetone and pentoxifylline. Also, in the absence of substrates, shows slow but yet significant NADPH oxidase activity. Acts as a positive modulator of cholesterol biosynthesis as well as glucose homeostasis, promoting metabolic aging via pleiotropic effects.</text>
</comment>
<dbReference type="InterPro" id="IPR050346">
    <property type="entry name" value="FMO-like"/>
</dbReference>
<keyword evidence="15 33" id="KW-0503">Monooxygenase</keyword>
<dbReference type="AlphaFoldDB" id="A0A9D4NDW1"/>
<gene>
    <name evidence="36" type="ORF">DPMN_015984</name>
</gene>
<evidence type="ECO:0000256" key="9">
    <source>
        <dbReference type="ARBA" id="ARBA00022824"/>
    </source>
</evidence>
<dbReference type="GO" id="GO:0050661">
    <property type="term" value="F:NADP binding"/>
    <property type="evidence" value="ECO:0007669"/>
    <property type="project" value="InterPro"/>
</dbReference>
<comment type="catalytic activity">
    <reaction evidence="28">
        <text>octan-3-one + NADPH + O2 + H(+) = ethyl hexanoate + NADP(+) + H2O</text>
        <dbReference type="Rhea" id="RHEA:54856"/>
        <dbReference type="ChEBI" id="CHEBI:15377"/>
        <dbReference type="ChEBI" id="CHEBI:15378"/>
        <dbReference type="ChEBI" id="CHEBI:15379"/>
        <dbReference type="ChEBI" id="CHEBI:57783"/>
        <dbReference type="ChEBI" id="CHEBI:58349"/>
        <dbReference type="ChEBI" id="CHEBI:80946"/>
        <dbReference type="ChEBI" id="CHEBI:86055"/>
    </reaction>
    <physiologicalReaction direction="left-to-right" evidence="28">
        <dbReference type="Rhea" id="RHEA:54857"/>
    </physiologicalReaction>
</comment>
<feature type="transmembrane region" description="Helical" evidence="35">
    <location>
        <begin position="521"/>
        <end position="539"/>
    </location>
</feature>
<evidence type="ECO:0000256" key="21">
    <source>
        <dbReference type="ARBA" id="ARBA00047426"/>
    </source>
</evidence>
<dbReference type="FunFam" id="3.50.50.60:FF:000159">
    <property type="entry name" value="Dimethylaniline monooxygenase [N-oxide-forming]"/>
    <property type="match status" value="1"/>
</dbReference>
<evidence type="ECO:0000256" key="10">
    <source>
        <dbReference type="ARBA" id="ARBA00022827"/>
    </source>
</evidence>
<dbReference type="PIRSF" id="PIRSF000332">
    <property type="entry name" value="FMO"/>
    <property type="match status" value="1"/>
</dbReference>
<dbReference type="GO" id="GO:0050660">
    <property type="term" value="F:flavin adenine dinucleotide binding"/>
    <property type="evidence" value="ECO:0007669"/>
    <property type="project" value="InterPro"/>
</dbReference>
<evidence type="ECO:0000256" key="29">
    <source>
        <dbReference type="ARBA" id="ARBA00048989"/>
    </source>
</evidence>
<dbReference type="PRINTS" id="PR00370">
    <property type="entry name" value="FMOXYGENASE"/>
</dbReference>
<organism evidence="36 37">
    <name type="scientific">Dreissena polymorpha</name>
    <name type="common">Zebra mussel</name>
    <name type="synonym">Mytilus polymorpha</name>
    <dbReference type="NCBI Taxonomy" id="45954"/>
    <lineage>
        <taxon>Eukaryota</taxon>
        <taxon>Metazoa</taxon>
        <taxon>Spiralia</taxon>
        <taxon>Lophotrochozoa</taxon>
        <taxon>Mollusca</taxon>
        <taxon>Bivalvia</taxon>
        <taxon>Autobranchia</taxon>
        <taxon>Heteroconchia</taxon>
        <taxon>Euheterodonta</taxon>
        <taxon>Imparidentia</taxon>
        <taxon>Neoheterodontei</taxon>
        <taxon>Myida</taxon>
        <taxon>Dreissenoidea</taxon>
        <taxon>Dreissenidae</taxon>
        <taxon>Dreissena</taxon>
    </lineage>
</organism>
<comment type="catalytic activity">
    <reaction evidence="26">
        <text>hypotaurine + NADPH + O2 + H(+) = taurine + NADP(+) + H2O</text>
        <dbReference type="Rhea" id="RHEA:69819"/>
        <dbReference type="ChEBI" id="CHEBI:15377"/>
        <dbReference type="ChEBI" id="CHEBI:15378"/>
        <dbReference type="ChEBI" id="CHEBI:15379"/>
        <dbReference type="ChEBI" id="CHEBI:57783"/>
        <dbReference type="ChEBI" id="CHEBI:57853"/>
        <dbReference type="ChEBI" id="CHEBI:58349"/>
        <dbReference type="ChEBI" id="CHEBI:507393"/>
        <dbReference type="EC" id="1.14.13.8"/>
    </reaction>
    <physiologicalReaction direction="left-to-right" evidence="26">
        <dbReference type="Rhea" id="RHEA:69820"/>
    </physiologicalReaction>
</comment>
<dbReference type="GO" id="GO:0006629">
    <property type="term" value="P:lipid metabolic process"/>
    <property type="evidence" value="ECO:0007669"/>
    <property type="project" value="UniProtKB-KW"/>
</dbReference>
<comment type="catalytic activity">
    <reaction evidence="20">
        <text>hypotaurine + NADH + O2 + H(+) = taurine + NAD(+) + H2O</text>
        <dbReference type="Rhea" id="RHEA:74111"/>
        <dbReference type="ChEBI" id="CHEBI:15377"/>
        <dbReference type="ChEBI" id="CHEBI:15378"/>
        <dbReference type="ChEBI" id="CHEBI:15379"/>
        <dbReference type="ChEBI" id="CHEBI:57540"/>
        <dbReference type="ChEBI" id="CHEBI:57853"/>
        <dbReference type="ChEBI" id="CHEBI:57945"/>
        <dbReference type="ChEBI" id="CHEBI:507393"/>
        <dbReference type="EC" id="1.14.13.8"/>
    </reaction>
    <physiologicalReaction direction="left-to-right" evidence="20">
        <dbReference type="Rhea" id="RHEA:74112"/>
    </physiologicalReaction>
</comment>
<evidence type="ECO:0000256" key="35">
    <source>
        <dbReference type="SAM" id="Phobius"/>
    </source>
</evidence>
<comment type="similarity">
    <text evidence="4 33 34">Belongs to the FMO family.</text>
</comment>
<dbReference type="PANTHER" id="PTHR23023">
    <property type="entry name" value="DIMETHYLANILINE MONOOXYGENASE"/>
    <property type="match status" value="1"/>
</dbReference>
<evidence type="ECO:0000256" key="6">
    <source>
        <dbReference type="ARBA" id="ARBA00022553"/>
    </source>
</evidence>
<dbReference type="GO" id="GO:0034899">
    <property type="term" value="F:trimethylamine monooxygenase activity"/>
    <property type="evidence" value="ECO:0007669"/>
    <property type="project" value="UniProtKB-EC"/>
</dbReference>
<evidence type="ECO:0000256" key="15">
    <source>
        <dbReference type="ARBA" id="ARBA00023033"/>
    </source>
</evidence>
<accession>A0A9D4NDW1</accession>
<dbReference type="InterPro" id="IPR002257">
    <property type="entry name" value="Flavin_mOase_5"/>
</dbReference>
<keyword evidence="9 33" id="KW-0256">Endoplasmic reticulum</keyword>
<evidence type="ECO:0000256" key="26">
    <source>
        <dbReference type="ARBA" id="ARBA00048041"/>
    </source>
</evidence>
<comment type="catalytic activity">
    <reaction evidence="25">
        <text>hexan-3-one + NADPH + O2 + H(+) = ethyl butanoate + NADP(+) + H2O</text>
        <dbReference type="Rhea" id="RHEA:54844"/>
        <dbReference type="ChEBI" id="CHEBI:15377"/>
        <dbReference type="ChEBI" id="CHEBI:15378"/>
        <dbReference type="ChEBI" id="CHEBI:15379"/>
        <dbReference type="ChEBI" id="CHEBI:57783"/>
        <dbReference type="ChEBI" id="CHEBI:58349"/>
        <dbReference type="ChEBI" id="CHEBI:88764"/>
        <dbReference type="ChEBI" id="CHEBI:89891"/>
    </reaction>
    <physiologicalReaction direction="left-to-right" evidence="25">
        <dbReference type="Rhea" id="RHEA:54845"/>
    </physiologicalReaction>
</comment>
<evidence type="ECO:0000256" key="3">
    <source>
        <dbReference type="ARBA" id="ARBA00004524"/>
    </source>
</evidence>
<dbReference type="EC" id="1.-.-.-" evidence="34"/>
<evidence type="ECO:0000256" key="5">
    <source>
        <dbReference type="ARBA" id="ARBA00022481"/>
    </source>
</evidence>
<evidence type="ECO:0000313" key="37">
    <source>
        <dbReference type="Proteomes" id="UP000828390"/>
    </source>
</evidence>
<comment type="catalytic activity">
    <reaction evidence="21">
        <text>hexan-3-one + NADPH + O2 + H(+) = propyl propanoate + NADP(+) + H2O</text>
        <dbReference type="Rhea" id="RHEA:54848"/>
        <dbReference type="ChEBI" id="CHEBI:15377"/>
        <dbReference type="ChEBI" id="CHEBI:15378"/>
        <dbReference type="ChEBI" id="CHEBI:15379"/>
        <dbReference type="ChEBI" id="CHEBI:57783"/>
        <dbReference type="ChEBI" id="CHEBI:58349"/>
        <dbReference type="ChEBI" id="CHEBI:89828"/>
        <dbReference type="ChEBI" id="CHEBI:89891"/>
    </reaction>
    <physiologicalReaction direction="left-to-right" evidence="21">
        <dbReference type="Rhea" id="RHEA:54849"/>
    </physiologicalReaction>
</comment>
<keyword evidence="11" id="KW-0492">Microsome</keyword>
<evidence type="ECO:0000256" key="23">
    <source>
        <dbReference type="ARBA" id="ARBA00047855"/>
    </source>
</evidence>
<dbReference type="PRINTS" id="PR01125">
    <property type="entry name" value="FMOXYGENASE5"/>
</dbReference>
<dbReference type="GO" id="GO:0005789">
    <property type="term" value="C:endoplasmic reticulum membrane"/>
    <property type="evidence" value="ECO:0007669"/>
    <property type="project" value="UniProtKB-SubCell"/>
</dbReference>
<proteinExistence type="inferred from homology"/>
<comment type="catalytic activity">
    <reaction evidence="24">
        <text>NADPH + O2 + H(+) = H2O2 + NADP(+)</text>
        <dbReference type="Rhea" id="RHEA:11260"/>
        <dbReference type="ChEBI" id="CHEBI:15378"/>
        <dbReference type="ChEBI" id="CHEBI:15379"/>
        <dbReference type="ChEBI" id="CHEBI:16240"/>
        <dbReference type="ChEBI" id="CHEBI:57783"/>
        <dbReference type="ChEBI" id="CHEBI:58349"/>
        <dbReference type="EC" id="1.6.3.1"/>
    </reaction>
    <physiologicalReaction direction="left-to-right" evidence="24">
        <dbReference type="Rhea" id="RHEA:11261"/>
    </physiologicalReaction>
</comment>
<evidence type="ECO:0000256" key="16">
    <source>
        <dbReference type="ARBA" id="ARBA00023098"/>
    </source>
</evidence>
<dbReference type="InterPro" id="IPR000960">
    <property type="entry name" value="Flavin_mOase"/>
</dbReference>
<keyword evidence="17 33" id="KW-0472">Membrane</keyword>
<keyword evidence="12 33" id="KW-0521">NADP</keyword>
<dbReference type="InterPro" id="IPR020946">
    <property type="entry name" value="Flavin_mOase-like"/>
</dbReference>
<evidence type="ECO:0000256" key="11">
    <source>
        <dbReference type="ARBA" id="ARBA00022848"/>
    </source>
</evidence>
<protein>
    <recommendedName>
        <fullName evidence="34">Flavin-containing monooxygenase</fullName>
        <ecNumber evidence="34">1.-.-.-</ecNumber>
    </recommendedName>
</protein>
<dbReference type="SUPFAM" id="SSF51905">
    <property type="entry name" value="FAD/NAD(P)-binding domain"/>
    <property type="match status" value="2"/>
</dbReference>
<evidence type="ECO:0000313" key="36">
    <source>
        <dbReference type="EMBL" id="KAH3891874.1"/>
    </source>
</evidence>
<keyword evidence="14 33" id="KW-0560">Oxidoreductase</keyword>
<comment type="subcellular location">
    <subcellularLocation>
        <location evidence="2">Endoplasmic reticulum membrane</location>
        <topology evidence="2">Single-pass membrane protein</topology>
    </subcellularLocation>
    <subcellularLocation>
        <location evidence="3">Microsome membrane</location>
    </subcellularLocation>
</comment>
<keyword evidence="37" id="KW-1185">Reference proteome</keyword>
<dbReference type="GO" id="GO:0004499">
    <property type="term" value="F:N,N-dimethylaniline monooxygenase activity"/>
    <property type="evidence" value="ECO:0007669"/>
    <property type="project" value="UniProtKB-UniRule"/>
</dbReference>
<name>A0A9D4NDW1_DREPO</name>
<evidence type="ECO:0000256" key="13">
    <source>
        <dbReference type="ARBA" id="ARBA00022989"/>
    </source>
</evidence>
<evidence type="ECO:0000256" key="20">
    <source>
        <dbReference type="ARBA" id="ARBA00047338"/>
    </source>
</evidence>
<comment type="caution">
    <text evidence="36">The sequence shown here is derived from an EMBL/GenBank/DDBJ whole genome shotgun (WGS) entry which is preliminary data.</text>
</comment>
<keyword evidence="6" id="KW-0597">Phosphoprotein</keyword>
<evidence type="ECO:0000256" key="1">
    <source>
        <dbReference type="ARBA" id="ARBA00001974"/>
    </source>
</evidence>
<reference evidence="36" key="1">
    <citation type="journal article" date="2019" name="bioRxiv">
        <title>The Genome of the Zebra Mussel, Dreissena polymorpha: A Resource for Invasive Species Research.</title>
        <authorList>
            <person name="McCartney M.A."/>
            <person name="Auch B."/>
            <person name="Kono T."/>
            <person name="Mallez S."/>
            <person name="Zhang Y."/>
            <person name="Obille A."/>
            <person name="Becker A."/>
            <person name="Abrahante J.E."/>
            <person name="Garbe J."/>
            <person name="Badalamenti J.P."/>
            <person name="Herman A."/>
            <person name="Mangelson H."/>
            <person name="Liachko I."/>
            <person name="Sullivan S."/>
            <person name="Sone E.D."/>
            <person name="Koren S."/>
            <person name="Silverstein K.A.T."/>
            <person name="Beckman K.B."/>
            <person name="Gohl D.M."/>
        </authorList>
    </citation>
    <scope>NUCLEOTIDE SEQUENCE</scope>
    <source>
        <strain evidence="36">Duluth1</strain>
        <tissue evidence="36">Whole animal</tissue>
    </source>
</reference>
<keyword evidence="16" id="KW-0443">Lipid metabolism</keyword>
<evidence type="ECO:0000256" key="33">
    <source>
        <dbReference type="PIRNR" id="PIRNR000332"/>
    </source>
</evidence>
<dbReference type="Pfam" id="PF00743">
    <property type="entry name" value="FMO-like"/>
    <property type="match status" value="1"/>
</dbReference>
<comment type="catalytic activity">
    <reaction evidence="27">
        <text>trimethylamine + NADPH + O2 = trimethylamine N-oxide + NADP(+) + H2O</text>
        <dbReference type="Rhea" id="RHEA:31979"/>
        <dbReference type="ChEBI" id="CHEBI:15377"/>
        <dbReference type="ChEBI" id="CHEBI:15379"/>
        <dbReference type="ChEBI" id="CHEBI:15724"/>
        <dbReference type="ChEBI" id="CHEBI:57783"/>
        <dbReference type="ChEBI" id="CHEBI:58349"/>
        <dbReference type="ChEBI" id="CHEBI:58389"/>
        <dbReference type="EC" id="1.14.13.148"/>
    </reaction>
    <physiologicalReaction direction="left-to-right" evidence="27">
        <dbReference type="Rhea" id="RHEA:31980"/>
    </physiologicalReaction>
</comment>
<evidence type="ECO:0000256" key="17">
    <source>
        <dbReference type="ARBA" id="ARBA00023136"/>
    </source>
</evidence>
<keyword evidence="10 33" id="KW-0274">FAD</keyword>
<evidence type="ECO:0000256" key="4">
    <source>
        <dbReference type="ARBA" id="ARBA00009183"/>
    </source>
</evidence>
<dbReference type="Proteomes" id="UP000828390">
    <property type="component" value="Unassembled WGS sequence"/>
</dbReference>
<evidence type="ECO:0000256" key="24">
    <source>
        <dbReference type="ARBA" id="ARBA00047864"/>
    </source>
</evidence>
<comment type="cofactor">
    <cofactor evidence="1 33 34">
        <name>FAD</name>
        <dbReference type="ChEBI" id="CHEBI:57692"/>
    </cofactor>
</comment>
<evidence type="ECO:0000256" key="14">
    <source>
        <dbReference type="ARBA" id="ARBA00023002"/>
    </source>
</evidence>
<evidence type="ECO:0000256" key="2">
    <source>
        <dbReference type="ARBA" id="ARBA00004389"/>
    </source>
</evidence>
<evidence type="ECO:0000256" key="18">
    <source>
        <dbReference type="ARBA" id="ARBA00045722"/>
    </source>
</evidence>
<dbReference type="InterPro" id="IPR036188">
    <property type="entry name" value="FAD/NAD-bd_sf"/>
</dbReference>
<evidence type="ECO:0000256" key="31">
    <source>
        <dbReference type="ARBA" id="ARBA00049443"/>
    </source>
</evidence>
<reference evidence="36" key="2">
    <citation type="submission" date="2020-11" db="EMBL/GenBank/DDBJ databases">
        <authorList>
            <person name="McCartney M.A."/>
            <person name="Auch B."/>
            <person name="Kono T."/>
            <person name="Mallez S."/>
            <person name="Becker A."/>
            <person name="Gohl D.M."/>
            <person name="Silverstein K.A.T."/>
            <person name="Koren S."/>
            <person name="Bechman K.B."/>
            <person name="Herman A."/>
            <person name="Abrahante J.E."/>
            <person name="Garbe J."/>
        </authorList>
    </citation>
    <scope>NUCLEOTIDE SEQUENCE</scope>
    <source>
        <strain evidence="36">Duluth1</strain>
        <tissue evidence="36">Whole animal</tissue>
    </source>
</reference>
<dbReference type="Gene3D" id="3.50.50.60">
    <property type="entry name" value="FAD/NAD(P)-binding domain"/>
    <property type="match status" value="1"/>
</dbReference>
<comment type="catalytic activity">
    <reaction evidence="32">
        <text>octan-3-one + NADPH + O2 + H(+) = pentyl propanoate + NADP(+) + H2O</text>
        <dbReference type="Rhea" id="RHEA:54840"/>
        <dbReference type="ChEBI" id="CHEBI:15377"/>
        <dbReference type="ChEBI" id="CHEBI:15378"/>
        <dbReference type="ChEBI" id="CHEBI:15379"/>
        <dbReference type="ChEBI" id="CHEBI:57783"/>
        <dbReference type="ChEBI" id="CHEBI:58349"/>
        <dbReference type="ChEBI" id="CHEBI:80946"/>
        <dbReference type="ChEBI" id="CHEBI:87373"/>
    </reaction>
    <physiologicalReaction direction="left-to-right" evidence="32">
        <dbReference type="Rhea" id="RHEA:54841"/>
    </physiologicalReaction>
</comment>
<keyword evidence="13 35" id="KW-1133">Transmembrane helix</keyword>
<comment type="function">
    <text evidence="19">Broad spectrum monooxygenase that catalyzes the oxygenation of a wide variety of nitrogen- and sulfur-containing compounds including xenobiotics. Catalyzes the S-oxygenation of hypotaurine to produce taurine, an organic osmolyte involved in cell volume regulation as well as a variety of cytoprotective and developmental processes. In vitro, catalyzes the N-oxygenation of trimethylamine (TMA) to produce trimethylamine N-oxide (TMAO) and could therefore participate to the detoxification of this compound that is generated by the action of gut microbiota from dietary precursors such as choline, choline containing compounds, betaine or L-carnitine.</text>
</comment>
<evidence type="ECO:0000256" key="19">
    <source>
        <dbReference type="ARBA" id="ARBA00045957"/>
    </source>
</evidence>
<comment type="catalytic activity">
    <reaction evidence="31">
        <text>N,N-dimethylaniline + NADPH + O2 + H(+) = N,N-dimethylaniline N-oxide + NADP(+) + H2O</text>
        <dbReference type="Rhea" id="RHEA:24468"/>
        <dbReference type="ChEBI" id="CHEBI:15377"/>
        <dbReference type="ChEBI" id="CHEBI:15378"/>
        <dbReference type="ChEBI" id="CHEBI:15379"/>
        <dbReference type="ChEBI" id="CHEBI:16269"/>
        <dbReference type="ChEBI" id="CHEBI:17735"/>
        <dbReference type="ChEBI" id="CHEBI:57783"/>
        <dbReference type="ChEBI" id="CHEBI:58349"/>
        <dbReference type="EC" id="1.14.13.8"/>
    </reaction>
    <physiologicalReaction direction="left-to-right" evidence="31">
        <dbReference type="Rhea" id="RHEA:24469"/>
    </physiologicalReaction>
</comment>
<sequence length="540" mass="60974">MPSKRIAIIGAGCSGLAAVKTCLEDGLLPVCMERESGLGGLWNYSETSRVGKGSIYKTCVINTSKEMMAFSDFPPPAEFPTFMPHRYVLKYFQMYAERFGLLKYIQFNTSVLNVVQSEKYDVDGTWDVTYSVTGGEVVTSTFDGVLVCTGHHTFPCTPTFSGLSRFQGITMHSHAYKDNTKFYGKRLLIVGVGNSAVDIAVDLSHVASKVFLSTRRGAWVISRMGLWGLPADAMANCRFLFSLPKSVLQWSVEKMANFRFDHETYGLKPVHRALEAHPTINDELPYRIMTGALRVKPNVYEFTENAVRFDDGTSEEIDAVIFATGYEYKINILDESITRIKNNETTLYKYMYPPQLSPPTLALIGLVQPIGAVMPISEMQSRHYTQVMKGNIRLPSQKEMLTDIDSKREAMASTYVTSQRHTLQCFWIEYMDEIATILGVKPDMFVLFKEDPMFALRCLFGPCVPAQYRLQGPGKWAKAKETIIQSMNRSRAPMKTRITPAYNFACKETVATPAISIPRNLRFYFLFMVVFFLFFCVCMG</sequence>
<comment type="catalytic activity">
    <reaction evidence="30">
        <text>heptan-4-one + NADPH + O2 + H(+) = propyl butanoate + NADP(+) + H2O</text>
        <dbReference type="Rhea" id="RHEA:54852"/>
        <dbReference type="ChEBI" id="CHEBI:15377"/>
        <dbReference type="ChEBI" id="CHEBI:15378"/>
        <dbReference type="ChEBI" id="CHEBI:15379"/>
        <dbReference type="ChEBI" id="CHEBI:57783"/>
        <dbReference type="ChEBI" id="CHEBI:58349"/>
        <dbReference type="ChEBI" id="CHEBI:89484"/>
        <dbReference type="ChEBI" id="CHEBI:89719"/>
    </reaction>
    <physiologicalReaction direction="left-to-right" evidence="30">
        <dbReference type="Rhea" id="RHEA:54853"/>
    </physiologicalReaction>
</comment>
<keyword evidence="8 35" id="KW-0812">Transmembrane</keyword>
<evidence type="ECO:0000256" key="25">
    <source>
        <dbReference type="ARBA" id="ARBA00047977"/>
    </source>
</evidence>
<keyword evidence="7 33" id="KW-0285">Flavoprotein</keyword>
<dbReference type="GO" id="GO:0016174">
    <property type="term" value="F:NAD(P)H oxidase H2O2-forming activity"/>
    <property type="evidence" value="ECO:0007669"/>
    <property type="project" value="UniProtKB-EC"/>
</dbReference>
<comment type="catalytic activity">
    <reaction evidence="23">
        <text>sulcatone + NADPH + O2 + H(+) = 4-methylpent-3-en-1-yl acetate + NADP(+) + H2O</text>
        <dbReference type="Rhea" id="RHEA:54864"/>
        <dbReference type="ChEBI" id="CHEBI:15377"/>
        <dbReference type="ChEBI" id="CHEBI:15378"/>
        <dbReference type="ChEBI" id="CHEBI:15379"/>
        <dbReference type="ChEBI" id="CHEBI:16310"/>
        <dbReference type="ChEBI" id="CHEBI:57783"/>
        <dbReference type="ChEBI" id="CHEBI:58349"/>
        <dbReference type="ChEBI" id="CHEBI:138373"/>
    </reaction>
    <physiologicalReaction direction="left-to-right" evidence="23">
        <dbReference type="Rhea" id="RHEA:54865"/>
    </physiologicalReaction>
</comment>